<keyword evidence="3" id="KW-1185">Reference proteome</keyword>
<dbReference type="AlphaFoldDB" id="A0AAN6UFY2"/>
<gene>
    <name evidence="2" type="ORF">BT67DRAFT_457654</name>
</gene>
<dbReference type="InterPro" id="IPR054586">
    <property type="entry name" value="MACPF_1_fungal"/>
</dbReference>
<dbReference type="Proteomes" id="UP001304895">
    <property type="component" value="Unassembled WGS sequence"/>
</dbReference>
<accession>A0AAN6UFY2</accession>
<evidence type="ECO:0000313" key="2">
    <source>
        <dbReference type="EMBL" id="KAK4132049.1"/>
    </source>
</evidence>
<comment type="caution">
    <text evidence="2">The sequence shown here is derived from an EMBL/GenBank/DDBJ whole genome shotgun (WGS) entry which is preliminary data.</text>
</comment>
<dbReference type="EMBL" id="MU853420">
    <property type="protein sequence ID" value="KAK4132049.1"/>
    <property type="molecule type" value="Genomic_DNA"/>
</dbReference>
<evidence type="ECO:0000259" key="1">
    <source>
        <dbReference type="Pfam" id="PF22693"/>
    </source>
</evidence>
<name>A0AAN6UFY2_9PEZI</name>
<protein>
    <recommendedName>
        <fullName evidence="1">MACPF-like domain-containing protein</fullName>
    </recommendedName>
</protein>
<organism evidence="2 3">
    <name type="scientific">Trichocladium antarcticum</name>
    <dbReference type="NCBI Taxonomy" id="1450529"/>
    <lineage>
        <taxon>Eukaryota</taxon>
        <taxon>Fungi</taxon>
        <taxon>Dikarya</taxon>
        <taxon>Ascomycota</taxon>
        <taxon>Pezizomycotina</taxon>
        <taxon>Sordariomycetes</taxon>
        <taxon>Sordariomycetidae</taxon>
        <taxon>Sordariales</taxon>
        <taxon>Chaetomiaceae</taxon>
        <taxon>Trichocladium</taxon>
    </lineage>
</organism>
<reference evidence="2" key="2">
    <citation type="submission" date="2023-05" db="EMBL/GenBank/DDBJ databases">
        <authorList>
            <consortium name="Lawrence Berkeley National Laboratory"/>
            <person name="Steindorff A."/>
            <person name="Hensen N."/>
            <person name="Bonometti L."/>
            <person name="Westerberg I."/>
            <person name="Brannstrom I.O."/>
            <person name="Guillou S."/>
            <person name="Cros-Aarteil S."/>
            <person name="Calhoun S."/>
            <person name="Haridas S."/>
            <person name="Kuo A."/>
            <person name="Mondo S."/>
            <person name="Pangilinan J."/>
            <person name="Riley R."/>
            <person name="Labutti K."/>
            <person name="Andreopoulos B."/>
            <person name="Lipzen A."/>
            <person name="Chen C."/>
            <person name="Yanf M."/>
            <person name="Daum C."/>
            <person name="Ng V."/>
            <person name="Clum A."/>
            <person name="Ohm R."/>
            <person name="Martin F."/>
            <person name="Silar P."/>
            <person name="Natvig D."/>
            <person name="Lalanne C."/>
            <person name="Gautier V."/>
            <person name="Ament-Velasquez S.L."/>
            <person name="Kruys A."/>
            <person name="Hutchinson M.I."/>
            <person name="Powell A.J."/>
            <person name="Barry K."/>
            <person name="Miller A.N."/>
            <person name="Grigoriev I.V."/>
            <person name="Debuchy R."/>
            <person name="Gladieux P."/>
            <person name="Thoren M.H."/>
            <person name="Johannesson H."/>
        </authorList>
    </citation>
    <scope>NUCLEOTIDE SEQUENCE</scope>
    <source>
        <strain evidence="2">CBS 123565</strain>
    </source>
</reference>
<dbReference type="Pfam" id="PF22693">
    <property type="entry name" value="MACPF_1"/>
    <property type="match status" value="1"/>
</dbReference>
<proteinExistence type="predicted"/>
<sequence length="621" mass="67855">MSAPGFHVAIDSPPGSAFPSFPSSALEGGDVKKITLDMIRNKCSMWVHLFLSNKLFFTVDGKSRVEDTTTLAYYMSLTSEGQKLLQPPPTGTTSGGDPAAATPGVQTFVVKVADSTVKNDLVDLPGKNEALTKLLANISNNTLVKGTLPTFADRQLASLVANYASAVVTGRAYSYTEPSELTELQWDSVLKNNRAFHGYWYDYKLCAFVTAPKPAFRLRGAAPVGKPPTTGTGTTPTQKYVPTIPPYYIHDNASVKVIEVRTQQQNTWIKEGFNSMAVGGSLGGGPASVPVSVQASWEKEHSYANQKRETTDVQSLAVTYSFPRAVIEFDTDTLELTDQCRRDALNVTTTAARDRFFREYGTVFVTRLTLGGFLYSTRNVKSTETSTLDQVKDTTRIAAGISVQTPKVSGGFNFAKVDSTTTENSSASLLQQVCLTWDAQGGDTLLCTNPPAWANTVKDHRLWRLMNKERLVSLEYLIKDLDTEPWHRLANPTAQSNTGKNVVTDQAFQDYVRTLVMEAVSDAAGDNTITRKMADYYGVDTATRVGAYNAWMRANFVDETTAIVGTGTVFAGLDLDQKVGFGLWMTTGFMPHVDHISDAVSRAADLRTRSSNETPDRQALM</sequence>
<evidence type="ECO:0000313" key="3">
    <source>
        <dbReference type="Proteomes" id="UP001304895"/>
    </source>
</evidence>
<reference evidence="2" key="1">
    <citation type="journal article" date="2023" name="Mol. Phylogenet. Evol.">
        <title>Genome-scale phylogeny and comparative genomics of the fungal order Sordariales.</title>
        <authorList>
            <person name="Hensen N."/>
            <person name="Bonometti L."/>
            <person name="Westerberg I."/>
            <person name="Brannstrom I.O."/>
            <person name="Guillou S."/>
            <person name="Cros-Aarteil S."/>
            <person name="Calhoun S."/>
            <person name="Haridas S."/>
            <person name="Kuo A."/>
            <person name="Mondo S."/>
            <person name="Pangilinan J."/>
            <person name="Riley R."/>
            <person name="LaButti K."/>
            <person name="Andreopoulos B."/>
            <person name="Lipzen A."/>
            <person name="Chen C."/>
            <person name="Yan M."/>
            <person name="Daum C."/>
            <person name="Ng V."/>
            <person name="Clum A."/>
            <person name="Steindorff A."/>
            <person name="Ohm R.A."/>
            <person name="Martin F."/>
            <person name="Silar P."/>
            <person name="Natvig D.O."/>
            <person name="Lalanne C."/>
            <person name="Gautier V."/>
            <person name="Ament-Velasquez S.L."/>
            <person name="Kruys A."/>
            <person name="Hutchinson M.I."/>
            <person name="Powell A.J."/>
            <person name="Barry K."/>
            <person name="Miller A.N."/>
            <person name="Grigoriev I.V."/>
            <person name="Debuchy R."/>
            <person name="Gladieux P."/>
            <person name="Hiltunen Thoren M."/>
            <person name="Johannesson H."/>
        </authorList>
    </citation>
    <scope>NUCLEOTIDE SEQUENCE</scope>
    <source>
        <strain evidence="2">CBS 123565</strain>
    </source>
</reference>
<feature type="domain" description="MACPF-like" evidence="1">
    <location>
        <begin position="292"/>
        <end position="473"/>
    </location>
</feature>